<accession>X1AMD0</accession>
<organism evidence="2">
    <name type="scientific">marine sediment metagenome</name>
    <dbReference type="NCBI Taxonomy" id="412755"/>
    <lineage>
        <taxon>unclassified sequences</taxon>
        <taxon>metagenomes</taxon>
        <taxon>ecological metagenomes</taxon>
    </lineage>
</organism>
<comment type="caution">
    <text evidence="2">The sequence shown here is derived from an EMBL/GenBank/DDBJ whole genome shotgun (WGS) entry which is preliminary data.</text>
</comment>
<dbReference type="InterPro" id="IPR052159">
    <property type="entry name" value="Competence_DNA_uptake"/>
</dbReference>
<proteinExistence type="predicted"/>
<evidence type="ECO:0000259" key="1">
    <source>
        <dbReference type="SMART" id="SM00849"/>
    </source>
</evidence>
<dbReference type="EMBL" id="BART01011337">
    <property type="protein sequence ID" value="GAG83759.1"/>
    <property type="molecule type" value="Genomic_DNA"/>
</dbReference>
<dbReference type="AlphaFoldDB" id="X1AMD0"/>
<dbReference type="CDD" id="cd07731">
    <property type="entry name" value="ComA-like_MBL-fold"/>
    <property type="match status" value="1"/>
</dbReference>
<dbReference type="Gene3D" id="3.60.15.10">
    <property type="entry name" value="Ribonuclease Z/Hydroxyacylglutathione hydrolase-like"/>
    <property type="match status" value="1"/>
</dbReference>
<dbReference type="Pfam" id="PF00753">
    <property type="entry name" value="Lactamase_B"/>
    <property type="match status" value="1"/>
</dbReference>
<feature type="non-terminal residue" evidence="2">
    <location>
        <position position="1"/>
    </location>
</feature>
<dbReference type="PANTHER" id="PTHR30619:SF1">
    <property type="entry name" value="RECOMBINATION PROTEIN 2"/>
    <property type="match status" value="1"/>
</dbReference>
<name>X1AMD0_9ZZZZ</name>
<evidence type="ECO:0000313" key="2">
    <source>
        <dbReference type="EMBL" id="GAG83759.1"/>
    </source>
</evidence>
<dbReference type="InterPro" id="IPR035681">
    <property type="entry name" value="ComA-like_MBL"/>
</dbReference>
<dbReference type="SMART" id="SM00849">
    <property type="entry name" value="Lactamase_B"/>
    <property type="match status" value="1"/>
</dbReference>
<gene>
    <name evidence="2" type="ORF">S01H4_24196</name>
</gene>
<dbReference type="SUPFAM" id="SSF56281">
    <property type="entry name" value="Metallo-hydrolase/oxidoreductase"/>
    <property type="match status" value="1"/>
</dbReference>
<dbReference type="InterPro" id="IPR001279">
    <property type="entry name" value="Metallo-B-lactamas"/>
</dbReference>
<sequence length="282" mass="31291">KKWVIPPLVVIAILVSVAAATMPDDKLHVSILDVGQGDAILIHQGNQQVLVDGGPNPQAIALELGKKMPFWDRTIELVILTHPSADHVTGLVEVLNRYKVKQVLHPDSDFESDIYDEWLRLLKEKDIKGTIAQAGQQIDLGRAVIEVLNPQIPHLTGTESDVDNNGVVLHISMGEVSFLLTADIMWEAEFELITHRANLTSTVLKVGHHGSDTSTTPEFLAVVNPQLAAISVGDKNRFGHPTLEVMERLEDRISSENIYRTDEQGTIEFITDGERLWVRVEK</sequence>
<protein>
    <recommendedName>
        <fullName evidence="1">Metallo-beta-lactamase domain-containing protein</fullName>
    </recommendedName>
</protein>
<dbReference type="InterPro" id="IPR036866">
    <property type="entry name" value="RibonucZ/Hydroxyglut_hydro"/>
</dbReference>
<feature type="domain" description="Metallo-beta-lactamase" evidence="1">
    <location>
        <begin position="36"/>
        <end position="234"/>
    </location>
</feature>
<dbReference type="PANTHER" id="PTHR30619">
    <property type="entry name" value="DNA INTERNALIZATION/COMPETENCE PROTEIN COMEC/REC2"/>
    <property type="match status" value="1"/>
</dbReference>
<reference evidence="2" key="1">
    <citation type="journal article" date="2014" name="Front. Microbiol.">
        <title>High frequency of phylogenetically diverse reductive dehalogenase-homologous genes in deep subseafloor sedimentary metagenomes.</title>
        <authorList>
            <person name="Kawai M."/>
            <person name="Futagami T."/>
            <person name="Toyoda A."/>
            <person name="Takaki Y."/>
            <person name="Nishi S."/>
            <person name="Hori S."/>
            <person name="Arai W."/>
            <person name="Tsubouchi T."/>
            <person name="Morono Y."/>
            <person name="Uchiyama I."/>
            <person name="Ito T."/>
            <person name="Fujiyama A."/>
            <person name="Inagaki F."/>
            <person name="Takami H."/>
        </authorList>
    </citation>
    <scope>NUCLEOTIDE SEQUENCE</scope>
    <source>
        <strain evidence="2">Expedition CK06-06</strain>
    </source>
</reference>